<dbReference type="RefSeq" id="WP_145185174.1">
    <property type="nucleotide sequence ID" value="NZ_CP036290.1"/>
</dbReference>
<feature type="transmembrane region" description="Helical" evidence="1">
    <location>
        <begin position="240"/>
        <end position="259"/>
    </location>
</feature>
<keyword evidence="1" id="KW-0812">Transmembrane</keyword>
<dbReference type="EMBL" id="CP036290">
    <property type="protein sequence ID" value="QDU84152.1"/>
    <property type="molecule type" value="Genomic_DNA"/>
</dbReference>
<evidence type="ECO:0000313" key="3">
    <source>
        <dbReference type="Proteomes" id="UP000319342"/>
    </source>
</evidence>
<feature type="transmembrane region" description="Helical" evidence="1">
    <location>
        <begin position="279"/>
        <end position="297"/>
    </location>
</feature>
<feature type="transmembrane region" description="Helical" evidence="1">
    <location>
        <begin position="89"/>
        <end position="111"/>
    </location>
</feature>
<evidence type="ECO:0000256" key="1">
    <source>
        <dbReference type="SAM" id="Phobius"/>
    </source>
</evidence>
<evidence type="ECO:0008006" key="4">
    <source>
        <dbReference type="Google" id="ProtNLM"/>
    </source>
</evidence>
<gene>
    <name evidence="2" type="ORF">Pla163_12570</name>
</gene>
<keyword evidence="1" id="KW-1133">Transmembrane helix</keyword>
<feature type="transmembrane region" description="Helical" evidence="1">
    <location>
        <begin position="160"/>
        <end position="179"/>
    </location>
</feature>
<feature type="transmembrane region" description="Helical" evidence="1">
    <location>
        <begin position="131"/>
        <end position="148"/>
    </location>
</feature>
<reference evidence="2 3" key="1">
    <citation type="submission" date="2019-02" db="EMBL/GenBank/DDBJ databases">
        <title>Deep-cultivation of Planctomycetes and their phenomic and genomic characterization uncovers novel biology.</title>
        <authorList>
            <person name="Wiegand S."/>
            <person name="Jogler M."/>
            <person name="Boedeker C."/>
            <person name="Pinto D."/>
            <person name="Vollmers J."/>
            <person name="Rivas-Marin E."/>
            <person name="Kohn T."/>
            <person name="Peeters S.H."/>
            <person name="Heuer A."/>
            <person name="Rast P."/>
            <person name="Oberbeckmann S."/>
            <person name="Bunk B."/>
            <person name="Jeske O."/>
            <person name="Meyerdierks A."/>
            <person name="Storesund J.E."/>
            <person name="Kallscheuer N."/>
            <person name="Luecker S."/>
            <person name="Lage O.M."/>
            <person name="Pohl T."/>
            <person name="Merkel B.J."/>
            <person name="Hornburger P."/>
            <person name="Mueller R.-W."/>
            <person name="Bruemmer F."/>
            <person name="Labrenz M."/>
            <person name="Spormann A.M."/>
            <person name="Op den Camp H."/>
            <person name="Overmann J."/>
            <person name="Amann R."/>
            <person name="Jetten M.S.M."/>
            <person name="Mascher T."/>
            <person name="Medema M.H."/>
            <person name="Devos D.P."/>
            <person name="Kaster A.-K."/>
            <person name="Ovreas L."/>
            <person name="Rohde M."/>
            <person name="Galperin M.Y."/>
            <person name="Jogler C."/>
        </authorList>
    </citation>
    <scope>NUCLEOTIDE SEQUENCE [LARGE SCALE GENOMIC DNA]</scope>
    <source>
        <strain evidence="2 3">Pla163</strain>
    </source>
</reference>
<proteinExistence type="predicted"/>
<organism evidence="2 3">
    <name type="scientific">Rohdeia mirabilis</name>
    <dbReference type="NCBI Taxonomy" id="2528008"/>
    <lineage>
        <taxon>Bacteria</taxon>
        <taxon>Pseudomonadati</taxon>
        <taxon>Planctomycetota</taxon>
        <taxon>Planctomycetia</taxon>
        <taxon>Planctomycetia incertae sedis</taxon>
        <taxon>Rohdeia</taxon>
    </lineage>
</organism>
<dbReference type="AlphaFoldDB" id="A0A518CY42"/>
<keyword evidence="3" id="KW-1185">Reference proteome</keyword>
<dbReference type="Proteomes" id="UP000319342">
    <property type="component" value="Chromosome"/>
</dbReference>
<feature type="transmembrane region" description="Helical" evidence="1">
    <location>
        <begin position="404"/>
        <end position="426"/>
    </location>
</feature>
<name>A0A518CY42_9BACT</name>
<feature type="transmembrane region" description="Helical" evidence="1">
    <location>
        <begin position="379"/>
        <end position="398"/>
    </location>
</feature>
<feature type="transmembrane region" description="Helical" evidence="1">
    <location>
        <begin position="191"/>
        <end position="211"/>
    </location>
</feature>
<feature type="transmembrane region" description="Helical" evidence="1">
    <location>
        <begin position="12"/>
        <end position="30"/>
    </location>
</feature>
<keyword evidence="1" id="KW-0472">Membrane</keyword>
<sequence>MKAAHDAPLTQRAILTLWWPLAASWLMMGLELPLVNAAIARLPDARVQLAAYGSLVFPLSLLIEAPIIPLLSASTALSRDAVSYAKLRLFMLVSAGSLTAIHALVAFTPLLDVIALRLFDMDPELLEPGRIGMQLMLPWTFAIAYRRFQQGLLIRSGHSRAVGIGTVVRLLGLTGTLAIGMAHGGFSGIEVGAAAVAVGVVSEALFASWSVRECRRRLQPPAPHVAPWSWRRFATFYTPLTLWALIGMAAMPMTSAAIGRMPREVASFAAWPAVNNLVFLLRSSSFAFTEVVVASLARPEARVELTRFAWRLGLGASGILLLVALTPLAGLWFGAAQGLDAELVELGVAALLFTAPFPLLQARMALFTGRLVHAERTRGIGVAVLVFTGSVGLLVALGTCFVDAAGAMQAGAILTVAALLQSLWLARATRSADAVA</sequence>
<accession>A0A518CY42</accession>
<dbReference type="OrthoDB" id="9771875at2"/>
<evidence type="ECO:0000313" key="2">
    <source>
        <dbReference type="EMBL" id="QDU84152.1"/>
    </source>
</evidence>
<feature type="transmembrane region" description="Helical" evidence="1">
    <location>
        <begin position="309"/>
        <end position="334"/>
    </location>
</feature>
<protein>
    <recommendedName>
        <fullName evidence="4">Polysaccharide biosynthesis protein</fullName>
    </recommendedName>
</protein>
<feature type="transmembrane region" description="Helical" evidence="1">
    <location>
        <begin position="50"/>
        <end position="77"/>
    </location>
</feature>
<feature type="transmembrane region" description="Helical" evidence="1">
    <location>
        <begin position="346"/>
        <end position="367"/>
    </location>
</feature>